<evidence type="ECO:0000313" key="2">
    <source>
        <dbReference type="EMBL" id="KAG1777302.1"/>
    </source>
</evidence>
<organism evidence="2 3">
    <name type="scientific">Suillus placidus</name>
    <dbReference type="NCBI Taxonomy" id="48579"/>
    <lineage>
        <taxon>Eukaryota</taxon>
        <taxon>Fungi</taxon>
        <taxon>Dikarya</taxon>
        <taxon>Basidiomycota</taxon>
        <taxon>Agaricomycotina</taxon>
        <taxon>Agaricomycetes</taxon>
        <taxon>Agaricomycetidae</taxon>
        <taxon>Boletales</taxon>
        <taxon>Suillineae</taxon>
        <taxon>Suillaceae</taxon>
        <taxon>Suillus</taxon>
    </lineage>
</organism>
<reference evidence="2" key="1">
    <citation type="journal article" date="2020" name="New Phytol.">
        <title>Comparative genomics reveals dynamic genome evolution in host specialist ectomycorrhizal fungi.</title>
        <authorList>
            <person name="Lofgren L.A."/>
            <person name="Nguyen N.H."/>
            <person name="Vilgalys R."/>
            <person name="Ruytinx J."/>
            <person name="Liao H.L."/>
            <person name="Branco S."/>
            <person name="Kuo A."/>
            <person name="LaButti K."/>
            <person name="Lipzen A."/>
            <person name="Andreopoulos W."/>
            <person name="Pangilinan J."/>
            <person name="Riley R."/>
            <person name="Hundley H."/>
            <person name="Na H."/>
            <person name="Barry K."/>
            <person name="Grigoriev I.V."/>
            <person name="Stajich J.E."/>
            <person name="Kennedy P.G."/>
        </authorList>
    </citation>
    <scope>NUCLEOTIDE SEQUENCE</scope>
    <source>
        <strain evidence="2">DOB743</strain>
    </source>
</reference>
<gene>
    <name evidence="2" type="ORF">EV702DRAFT_1102240</name>
</gene>
<protein>
    <submittedName>
        <fullName evidence="2">Uncharacterized protein</fullName>
    </submittedName>
</protein>
<dbReference type="Proteomes" id="UP000714275">
    <property type="component" value="Unassembled WGS sequence"/>
</dbReference>
<feature type="region of interest" description="Disordered" evidence="1">
    <location>
        <begin position="1"/>
        <end position="27"/>
    </location>
</feature>
<keyword evidence="3" id="KW-1185">Reference proteome</keyword>
<feature type="region of interest" description="Disordered" evidence="1">
    <location>
        <begin position="198"/>
        <end position="238"/>
    </location>
</feature>
<evidence type="ECO:0000313" key="3">
    <source>
        <dbReference type="Proteomes" id="UP000714275"/>
    </source>
</evidence>
<feature type="compositionally biased region" description="Low complexity" evidence="1">
    <location>
        <begin position="1"/>
        <end position="13"/>
    </location>
</feature>
<sequence>MPWTSSSPTCYPSTPRPKRPLRPRSQNAHFWTLEDRMKRIQSRATLRRRSASPKLSRRSTIPELKFLHAHYARQHMHGEAYDEYEGGESSPKRKRAVIGIRGMNRTTREMLPFVRPRYSCQCSHDERQPQWSLGVHGSVVSRINAIVDHEMADIKNESWFQSNATPGLSIGAHSTSIKRVVNDDFGVPRMFERALVSKKTTDPRRRPRPTVDIDMTAPQEIPSASRHHPCRDTHEAGPDAGDFWRRRSRRRRQCLLHSFFL</sequence>
<accession>A0A9P7D330</accession>
<dbReference type="EMBL" id="JABBWD010000021">
    <property type="protein sequence ID" value="KAG1777302.1"/>
    <property type="molecule type" value="Genomic_DNA"/>
</dbReference>
<proteinExistence type="predicted"/>
<dbReference type="AlphaFoldDB" id="A0A9P7D330"/>
<comment type="caution">
    <text evidence="2">The sequence shown here is derived from an EMBL/GenBank/DDBJ whole genome shotgun (WGS) entry which is preliminary data.</text>
</comment>
<evidence type="ECO:0000256" key="1">
    <source>
        <dbReference type="SAM" id="MobiDB-lite"/>
    </source>
</evidence>
<dbReference type="OrthoDB" id="2665611at2759"/>
<name>A0A9P7D330_9AGAM</name>